<dbReference type="AlphaFoldDB" id="A0A2W5VGK0"/>
<keyword evidence="2" id="KW-0547">Nucleotide-binding</keyword>
<dbReference type="Pfam" id="PF00005">
    <property type="entry name" value="ABC_tran"/>
    <property type="match status" value="1"/>
</dbReference>
<dbReference type="Gene3D" id="3.40.50.300">
    <property type="entry name" value="P-loop containing nucleotide triphosphate hydrolases"/>
    <property type="match status" value="1"/>
</dbReference>
<dbReference type="PANTHER" id="PTHR42794:SF1">
    <property type="entry name" value="HEMIN IMPORT ATP-BINDING PROTEIN HMUV"/>
    <property type="match status" value="1"/>
</dbReference>
<proteinExistence type="predicted"/>
<evidence type="ECO:0000256" key="4">
    <source>
        <dbReference type="ARBA" id="ARBA00022967"/>
    </source>
</evidence>
<dbReference type="GO" id="GO:0005524">
    <property type="term" value="F:ATP binding"/>
    <property type="evidence" value="ECO:0007669"/>
    <property type="project" value="UniProtKB-KW"/>
</dbReference>
<protein>
    <submittedName>
        <fullName evidence="7">ABC transporter ATP-binding protein</fullName>
    </submittedName>
</protein>
<comment type="function">
    <text evidence="5">Part of the ABC transporter complex HmuTUV involved in hemin import. Responsible for energy coupling to the transport system.</text>
</comment>
<accession>A0A2W5VGK0</accession>
<dbReference type="InterPro" id="IPR003593">
    <property type="entry name" value="AAA+_ATPase"/>
</dbReference>
<evidence type="ECO:0000313" key="8">
    <source>
        <dbReference type="Proteomes" id="UP000249393"/>
    </source>
</evidence>
<dbReference type="SMART" id="SM00382">
    <property type="entry name" value="AAA"/>
    <property type="match status" value="1"/>
</dbReference>
<evidence type="ECO:0000259" key="6">
    <source>
        <dbReference type="PROSITE" id="PS50893"/>
    </source>
</evidence>
<dbReference type="InterPro" id="IPR003439">
    <property type="entry name" value="ABC_transporter-like_ATP-bd"/>
</dbReference>
<dbReference type="InterPro" id="IPR027417">
    <property type="entry name" value="P-loop_NTPase"/>
</dbReference>
<organism evidence="7 8">
    <name type="scientific">Caulobacter segnis</name>
    <dbReference type="NCBI Taxonomy" id="88688"/>
    <lineage>
        <taxon>Bacteria</taxon>
        <taxon>Pseudomonadati</taxon>
        <taxon>Pseudomonadota</taxon>
        <taxon>Alphaproteobacteria</taxon>
        <taxon>Caulobacterales</taxon>
        <taxon>Caulobacteraceae</taxon>
        <taxon>Caulobacter</taxon>
    </lineage>
</organism>
<dbReference type="PROSITE" id="PS00211">
    <property type="entry name" value="ABC_TRANSPORTER_1"/>
    <property type="match status" value="1"/>
</dbReference>
<evidence type="ECO:0000256" key="1">
    <source>
        <dbReference type="ARBA" id="ARBA00022448"/>
    </source>
</evidence>
<dbReference type="InterPro" id="IPR017871">
    <property type="entry name" value="ABC_transporter-like_CS"/>
</dbReference>
<feature type="domain" description="ABC transporter" evidence="6">
    <location>
        <begin position="4"/>
        <end position="234"/>
    </location>
</feature>
<dbReference type="SUPFAM" id="SSF52540">
    <property type="entry name" value="P-loop containing nucleoside triphosphate hydrolases"/>
    <property type="match status" value="1"/>
</dbReference>
<name>A0A2W5VGK0_9CAUL</name>
<evidence type="ECO:0000256" key="3">
    <source>
        <dbReference type="ARBA" id="ARBA00022840"/>
    </source>
</evidence>
<comment type="caution">
    <text evidence="7">The sequence shown here is derived from an EMBL/GenBank/DDBJ whole genome shotgun (WGS) entry which is preliminary data.</text>
</comment>
<evidence type="ECO:0000313" key="7">
    <source>
        <dbReference type="EMBL" id="PZR37003.1"/>
    </source>
</evidence>
<dbReference type="PANTHER" id="PTHR42794">
    <property type="entry name" value="HEMIN IMPORT ATP-BINDING PROTEIN HMUV"/>
    <property type="match status" value="1"/>
</dbReference>
<keyword evidence="3 7" id="KW-0067">ATP-binding</keyword>
<evidence type="ECO:0000256" key="2">
    <source>
        <dbReference type="ARBA" id="ARBA00022741"/>
    </source>
</evidence>
<sequence length="251" mass="25519">MSAVWTLDAVTARQGRKTVLEAASLSIAAGEVVGVVGPNGAGKTSLLGAGLGLLPLASGQAQLSGRAVAALKPDERARLVGYLPQERRAAWNLPARMIAALGASDLPEPEADALAQACLTRVGAGDLADRGVLDMSGGERARVLLARLLATRAPLLVADEPVAGLDPDAQLLTLDLLRAEAAGGAAVVVTLHDLGLAARACDRVVVISGGRIVAEGPPRQALSREVLATVFGLAGELVDTPAGLMLAARRF</sequence>
<keyword evidence="1" id="KW-0813">Transport</keyword>
<dbReference type="EMBL" id="QFQZ01000003">
    <property type="protein sequence ID" value="PZR37003.1"/>
    <property type="molecule type" value="Genomic_DNA"/>
</dbReference>
<dbReference type="PROSITE" id="PS50893">
    <property type="entry name" value="ABC_TRANSPORTER_2"/>
    <property type="match status" value="1"/>
</dbReference>
<dbReference type="Proteomes" id="UP000249393">
    <property type="component" value="Unassembled WGS sequence"/>
</dbReference>
<gene>
    <name evidence="7" type="ORF">DI526_02070</name>
</gene>
<dbReference type="GO" id="GO:0016887">
    <property type="term" value="F:ATP hydrolysis activity"/>
    <property type="evidence" value="ECO:0007669"/>
    <property type="project" value="InterPro"/>
</dbReference>
<dbReference type="RefSeq" id="WP_304273556.1">
    <property type="nucleotide sequence ID" value="NZ_QFQZ01000003.1"/>
</dbReference>
<reference evidence="7 8" key="1">
    <citation type="submission" date="2017-08" db="EMBL/GenBank/DDBJ databases">
        <title>Infants hospitalized years apart are colonized by the same room-sourced microbial strains.</title>
        <authorList>
            <person name="Brooks B."/>
            <person name="Olm M.R."/>
            <person name="Firek B.A."/>
            <person name="Baker R."/>
            <person name="Thomas B.C."/>
            <person name="Morowitz M.J."/>
            <person name="Banfield J.F."/>
        </authorList>
    </citation>
    <scope>NUCLEOTIDE SEQUENCE [LARGE SCALE GENOMIC DNA]</scope>
    <source>
        <strain evidence="7">S2_003_000_R2_4</strain>
    </source>
</reference>
<evidence type="ECO:0000256" key="5">
    <source>
        <dbReference type="ARBA" id="ARBA00037066"/>
    </source>
</evidence>
<keyword evidence="4" id="KW-1278">Translocase</keyword>